<feature type="region of interest" description="Disordered" evidence="2">
    <location>
        <begin position="1"/>
        <end position="39"/>
    </location>
</feature>
<organism evidence="3 4">
    <name type="scientific">Mycobacterium phage Rebeuca</name>
    <dbReference type="NCBI Taxonomy" id="2927991"/>
    <lineage>
        <taxon>Viruses</taxon>
        <taxon>Duplodnaviria</taxon>
        <taxon>Heunggongvirae</taxon>
        <taxon>Uroviricota</taxon>
        <taxon>Caudoviricetes</taxon>
        <taxon>Fromanvirus</taxon>
        <taxon>Fromanvirus rebeuca</taxon>
    </lineage>
</organism>
<dbReference type="RefSeq" id="YP_009638843.1">
    <property type="nucleotide sequence ID" value="NC_042341.1"/>
</dbReference>
<reference evidence="3 4" key="1">
    <citation type="submission" date="2012-07" db="EMBL/GenBank/DDBJ databases">
        <authorList>
            <person name="Garcia A."/>
            <person name="Garcia S.I."/>
            <person name="Gutierrez A.J."/>
            <person name="Gutierrez O.L."/>
            <person name="Harper J.D."/>
            <person name="Munoz D.A."/>
            <person name="Oropeza B.P."/>
            <person name="Pinney J.C."/>
            <person name="Rodriguez C."/>
            <person name="Roman A."/>
            <person name="Silva J.M."/>
            <person name="Soto R.A."/>
            <person name="Vela P."/>
            <person name="Costello M.C."/>
            <person name="Sanchez J."/>
            <person name="Stephanie G.M."/>
            <person name="Eduardo U."/>
            <person name="Reyes D."/>
            <person name="Llano M."/>
            <person name="Rosas-Acosta G."/>
            <person name="Aley S.B."/>
            <person name="Buck G.A."/>
            <person name="Campbell R."/>
            <person name="Carvalho M.R."/>
            <person name="Johnson A."/>
            <person name="Kettlewell J.M."/>
            <person name="Lee V."/>
            <person name="Loviza R."/>
            <person name="Renner D."/>
            <person name="Serrano M.G."/>
            <person name="Voegtly L.J."/>
            <person name="Walstead R."/>
            <person name="Wang Y.P."/>
            <person name="Bradley K.W."/>
            <person name="Khaja R."/>
            <person name="Lewis M.F."/>
            <person name="Barker L.P."/>
            <person name="Asai D.J."/>
            <person name="Bowman C.A."/>
            <person name="Russell D.A."/>
            <person name="Pope W.H."/>
            <person name="Jacobs-Sera D."/>
            <person name="Hendrix R.W."/>
            <person name="Hatfull G.F."/>
        </authorList>
    </citation>
    <scope>NUCLEOTIDE SEQUENCE [LARGE SCALE GENOMIC DNA]</scope>
</reference>
<keyword evidence="1" id="KW-0175">Coiled coil</keyword>
<dbReference type="EMBL" id="JX411619">
    <property type="protein sequence ID" value="AFQ97325.1"/>
    <property type="molecule type" value="Genomic_DNA"/>
</dbReference>
<proteinExistence type="predicted"/>
<evidence type="ECO:0000256" key="1">
    <source>
        <dbReference type="SAM" id="Coils"/>
    </source>
</evidence>
<evidence type="ECO:0000313" key="4">
    <source>
        <dbReference type="Proteomes" id="UP000003800"/>
    </source>
</evidence>
<keyword evidence="4" id="KW-1185">Reference proteome</keyword>
<dbReference type="Proteomes" id="UP000003800">
    <property type="component" value="Segment"/>
</dbReference>
<sequence>MPRRRISMADNDTQTPDTTGTPQGTPEGEAKAPEAGVETFSREYVEELRRENAKARTAKKTAVDEAKAELTREYEAKLAEKDTAYTELENQLAQAWIELEKVYTALDAKVPSDKVRAFAAILQGSDPDSIKESAKSATELFGGFNTKQPPVDPTQGSGGGKHTPLNGDPILEALKRAVGA</sequence>
<protein>
    <submittedName>
        <fullName evidence="3">Scaffolding protein</fullName>
    </submittedName>
</protein>
<feature type="compositionally biased region" description="Low complexity" evidence="2">
    <location>
        <begin position="12"/>
        <end position="27"/>
    </location>
</feature>
<dbReference type="GeneID" id="40235621"/>
<accession>J7KDF9</accession>
<gene>
    <name evidence="3" type="primary">15</name>
    <name evidence="3" type="ORF">REBEUCA_15</name>
</gene>
<evidence type="ECO:0000256" key="2">
    <source>
        <dbReference type="SAM" id="MobiDB-lite"/>
    </source>
</evidence>
<name>J7KDF9_9CAUD</name>
<dbReference type="OrthoDB" id="15003at10239"/>
<evidence type="ECO:0000313" key="3">
    <source>
        <dbReference type="EMBL" id="AFQ97325.1"/>
    </source>
</evidence>
<feature type="region of interest" description="Disordered" evidence="2">
    <location>
        <begin position="127"/>
        <end position="171"/>
    </location>
</feature>
<feature type="coiled-coil region" evidence="1">
    <location>
        <begin position="45"/>
        <end position="91"/>
    </location>
</feature>